<dbReference type="OrthoDB" id="9766299at2"/>
<dbReference type="PANTHER" id="PTHR43630">
    <property type="entry name" value="POLY-BETA-1,6-N-ACETYL-D-GLUCOSAMINE SYNTHASE"/>
    <property type="match status" value="1"/>
</dbReference>
<dbReference type="Gene3D" id="3.90.550.10">
    <property type="entry name" value="Spore Coat Polysaccharide Biosynthesis Protein SpsA, Chain A"/>
    <property type="match status" value="1"/>
</dbReference>
<keyword evidence="7" id="KW-1185">Reference proteome</keyword>
<gene>
    <name evidence="6" type="ORF">FPZ44_11245</name>
</gene>
<dbReference type="RefSeq" id="WP_144990198.1">
    <property type="nucleotide sequence ID" value="NZ_VNJK01000001.1"/>
</dbReference>
<evidence type="ECO:0000313" key="7">
    <source>
        <dbReference type="Proteomes" id="UP000318102"/>
    </source>
</evidence>
<organism evidence="6 7">
    <name type="scientific">Paenibacillus agilis</name>
    <dbReference type="NCBI Taxonomy" id="3020863"/>
    <lineage>
        <taxon>Bacteria</taxon>
        <taxon>Bacillati</taxon>
        <taxon>Bacillota</taxon>
        <taxon>Bacilli</taxon>
        <taxon>Bacillales</taxon>
        <taxon>Paenibacillaceae</taxon>
        <taxon>Paenibacillus</taxon>
    </lineage>
</organism>
<name>A0A559J122_9BACL</name>
<evidence type="ECO:0000259" key="5">
    <source>
        <dbReference type="Pfam" id="PF00535"/>
    </source>
</evidence>
<evidence type="ECO:0000313" key="6">
    <source>
        <dbReference type="EMBL" id="TVX93580.1"/>
    </source>
</evidence>
<evidence type="ECO:0000256" key="4">
    <source>
        <dbReference type="SAM" id="Phobius"/>
    </source>
</evidence>
<dbReference type="CDD" id="cd06423">
    <property type="entry name" value="CESA_like"/>
    <property type="match status" value="1"/>
</dbReference>
<dbReference type="InterPro" id="IPR029044">
    <property type="entry name" value="Nucleotide-diphossugar_trans"/>
</dbReference>
<evidence type="ECO:0000256" key="1">
    <source>
        <dbReference type="ARBA" id="ARBA00006739"/>
    </source>
</evidence>
<keyword evidence="3" id="KW-0808">Transferase</keyword>
<feature type="domain" description="Glycosyltransferase 2-like" evidence="5">
    <location>
        <begin position="42"/>
        <end position="240"/>
    </location>
</feature>
<dbReference type="SUPFAM" id="SSF53448">
    <property type="entry name" value="Nucleotide-diphospho-sugar transferases"/>
    <property type="match status" value="1"/>
</dbReference>
<dbReference type="Proteomes" id="UP000318102">
    <property type="component" value="Unassembled WGS sequence"/>
</dbReference>
<protein>
    <submittedName>
        <fullName evidence="6">Glycosyltransferase</fullName>
    </submittedName>
</protein>
<dbReference type="PANTHER" id="PTHR43630:SF1">
    <property type="entry name" value="POLY-BETA-1,6-N-ACETYL-D-GLUCOSAMINE SYNTHASE"/>
    <property type="match status" value="1"/>
</dbReference>
<feature type="transmembrane region" description="Helical" evidence="4">
    <location>
        <begin position="321"/>
        <end position="351"/>
    </location>
</feature>
<keyword evidence="4" id="KW-1133">Transmembrane helix</keyword>
<comment type="similarity">
    <text evidence="1">Belongs to the glycosyltransferase 2 family.</text>
</comment>
<dbReference type="AlphaFoldDB" id="A0A559J122"/>
<proteinExistence type="inferred from homology"/>
<keyword evidence="2" id="KW-0328">Glycosyltransferase</keyword>
<reference evidence="6 7" key="1">
    <citation type="submission" date="2019-07" db="EMBL/GenBank/DDBJ databases">
        <authorList>
            <person name="Kim J."/>
        </authorList>
    </citation>
    <scope>NUCLEOTIDE SEQUENCE [LARGE SCALE GENOMIC DNA]</scope>
    <source>
        <strain evidence="6 7">N4</strain>
    </source>
</reference>
<feature type="transmembrane region" description="Helical" evidence="4">
    <location>
        <begin position="6"/>
        <end position="26"/>
    </location>
</feature>
<evidence type="ECO:0000256" key="3">
    <source>
        <dbReference type="ARBA" id="ARBA00022679"/>
    </source>
</evidence>
<keyword evidence="4" id="KW-0472">Membrane</keyword>
<dbReference type="GO" id="GO:0016757">
    <property type="term" value="F:glycosyltransferase activity"/>
    <property type="evidence" value="ECO:0007669"/>
    <property type="project" value="UniProtKB-KW"/>
</dbReference>
<sequence>MSYFLYVTTITFLVFQTLYTFIPLFASKVKKLKPKLAEKSISVLVPAYNEELTIKNCIDAAQGIRYKNYELIIINDGSTDGTLSKLDELLDLQIYRRKADERLAYQPIKQLYRSKKHRNIYVIDKHNGGKADSLNAGIDCAHADIVITLDADSMLEVNSLKYINQYFHDQVVVAVGGTVKIVQGAEKKNGVIFEKFTGKGIIKSQIISYIHGFYVRKLTQSAFNSIVVISGAFGAFYKDLLMEVNGFRSTVGEDIDITLKIHEYLKANNLKKRLVYAPEAVCYTECPENIKNFYKQRIRWQKAFIDCILIYWSKLSQKFSFGVSIFFAIDGFILGTLTAFTTIFFILQTLLIGGNLFVAFLLFFMSIFVNAIQIIISLYLCKKYGSNYTWKDYIHMFIFSQVEIFTYRNLLTYLTIVGTFKYFDNDEGWGYVERKGVASIS</sequence>
<feature type="transmembrane region" description="Helical" evidence="4">
    <location>
        <begin position="357"/>
        <end position="381"/>
    </location>
</feature>
<dbReference type="EMBL" id="VNJK01000001">
    <property type="protein sequence ID" value="TVX93580.1"/>
    <property type="molecule type" value="Genomic_DNA"/>
</dbReference>
<accession>A0A559J122</accession>
<dbReference type="InterPro" id="IPR001173">
    <property type="entry name" value="Glyco_trans_2-like"/>
</dbReference>
<evidence type="ECO:0000256" key="2">
    <source>
        <dbReference type="ARBA" id="ARBA00022676"/>
    </source>
</evidence>
<comment type="caution">
    <text evidence="6">The sequence shown here is derived from an EMBL/GenBank/DDBJ whole genome shotgun (WGS) entry which is preliminary data.</text>
</comment>
<keyword evidence="4" id="KW-0812">Transmembrane</keyword>
<dbReference type="Pfam" id="PF00535">
    <property type="entry name" value="Glycos_transf_2"/>
    <property type="match status" value="1"/>
</dbReference>